<accession>A0ABU6QQ40</accession>
<organism evidence="3 4">
    <name type="scientific">Stylosanthes scabra</name>
    <dbReference type="NCBI Taxonomy" id="79078"/>
    <lineage>
        <taxon>Eukaryota</taxon>
        <taxon>Viridiplantae</taxon>
        <taxon>Streptophyta</taxon>
        <taxon>Embryophyta</taxon>
        <taxon>Tracheophyta</taxon>
        <taxon>Spermatophyta</taxon>
        <taxon>Magnoliopsida</taxon>
        <taxon>eudicotyledons</taxon>
        <taxon>Gunneridae</taxon>
        <taxon>Pentapetalae</taxon>
        <taxon>rosids</taxon>
        <taxon>fabids</taxon>
        <taxon>Fabales</taxon>
        <taxon>Fabaceae</taxon>
        <taxon>Papilionoideae</taxon>
        <taxon>50 kb inversion clade</taxon>
        <taxon>dalbergioids sensu lato</taxon>
        <taxon>Dalbergieae</taxon>
        <taxon>Pterocarpus clade</taxon>
        <taxon>Stylosanthes</taxon>
    </lineage>
</organism>
<dbReference type="InterPro" id="IPR001360">
    <property type="entry name" value="Glyco_hydro_1"/>
</dbReference>
<comment type="similarity">
    <text evidence="1 2">Belongs to the glycosyl hydrolase 1 family.</text>
</comment>
<evidence type="ECO:0000313" key="3">
    <source>
        <dbReference type="EMBL" id="MED6114121.1"/>
    </source>
</evidence>
<dbReference type="Pfam" id="PF00232">
    <property type="entry name" value="Glyco_hydro_1"/>
    <property type="match status" value="1"/>
</dbReference>
<dbReference type="EMBL" id="JASCZI010001035">
    <property type="protein sequence ID" value="MED6114121.1"/>
    <property type="molecule type" value="Genomic_DNA"/>
</dbReference>
<dbReference type="Gene3D" id="3.20.20.80">
    <property type="entry name" value="Glycosidases"/>
    <property type="match status" value="1"/>
</dbReference>
<evidence type="ECO:0000313" key="4">
    <source>
        <dbReference type="Proteomes" id="UP001341840"/>
    </source>
</evidence>
<dbReference type="PANTHER" id="PTHR10353">
    <property type="entry name" value="GLYCOSYL HYDROLASE"/>
    <property type="match status" value="1"/>
</dbReference>
<gene>
    <name evidence="3" type="ORF">PIB30_077263</name>
</gene>
<evidence type="ECO:0000256" key="1">
    <source>
        <dbReference type="ARBA" id="ARBA00010838"/>
    </source>
</evidence>
<proteinExistence type="inferred from homology"/>
<feature type="non-terminal residue" evidence="3">
    <location>
        <position position="99"/>
    </location>
</feature>
<dbReference type="PANTHER" id="PTHR10353:SF208">
    <property type="entry name" value="GLYCOSIDE HYDROLASE FAMILY 1 PROTEIN"/>
    <property type="match status" value="1"/>
</dbReference>
<keyword evidence="4" id="KW-1185">Reference proteome</keyword>
<name>A0ABU6QQ40_9FABA</name>
<reference evidence="3 4" key="1">
    <citation type="journal article" date="2023" name="Plants (Basel)">
        <title>Bridging the Gap: Combining Genomics and Transcriptomics Approaches to Understand Stylosanthes scabra, an Orphan Legume from the Brazilian Caatinga.</title>
        <authorList>
            <person name="Ferreira-Neto J.R.C."/>
            <person name="da Silva M.D."/>
            <person name="Binneck E."/>
            <person name="de Melo N.F."/>
            <person name="da Silva R.H."/>
            <person name="de Melo A.L.T.M."/>
            <person name="Pandolfi V."/>
            <person name="Bustamante F.O."/>
            <person name="Brasileiro-Vidal A.C."/>
            <person name="Benko-Iseppon A.M."/>
        </authorList>
    </citation>
    <scope>NUCLEOTIDE SEQUENCE [LARGE SCALE GENOMIC DNA]</scope>
    <source>
        <tissue evidence="3">Leaves</tissue>
    </source>
</reference>
<comment type="caution">
    <text evidence="3">The sequence shown here is derived from an EMBL/GenBank/DDBJ whole genome shotgun (WGS) entry which is preliminary data.</text>
</comment>
<dbReference type="SUPFAM" id="SSF51445">
    <property type="entry name" value="(Trans)glycosidases"/>
    <property type="match status" value="1"/>
</dbReference>
<evidence type="ECO:0000256" key="2">
    <source>
        <dbReference type="RuleBase" id="RU003690"/>
    </source>
</evidence>
<dbReference type="Proteomes" id="UP001341840">
    <property type="component" value="Unassembled WGS sequence"/>
</dbReference>
<protein>
    <submittedName>
        <fullName evidence="3">Uncharacterized protein</fullName>
    </submittedName>
</protein>
<dbReference type="InterPro" id="IPR017853">
    <property type="entry name" value="GH"/>
</dbReference>
<sequence>MNEGNGVAQSGYGIGFLPPQHCSAPSKFNCSKGNSSTEPYLVTHNMLAHASAARLYRKKYQDKQHGYVGFNLLTCGFVPLTNTSEDITAAQRAQDFFLG</sequence>